<gene>
    <name evidence="3" type="ORF">PRZ48_012330</name>
</gene>
<evidence type="ECO:0000259" key="2">
    <source>
        <dbReference type="Pfam" id="PF09159"/>
    </source>
</evidence>
<organism evidence="3 4">
    <name type="scientific">Zasmidium cellare</name>
    <name type="common">Wine cellar mold</name>
    <name type="synonym">Racodium cellare</name>
    <dbReference type="NCBI Taxonomy" id="395010"/>
    <lineage>
        <taxon>Eukaryota</taxon>
        <taxon>Fungi</taxon>
        <taxon>Dikarya</taxon>
        <taxon>Ascomycota</taxon>
        <taxon>Pezizomycotina</taxon>
        <taxon>Dothideomycetes</taxon>
        <taxon>Dothideomycetidae</taxon>
        <taxon>Mycosphaerellales</taxon>
        <taxon>Mycosphaerellaceae</taxon>
        <taxon>Zasmidium</taxon>
    </lineage>
</organism>
<evidence type="ECO:0000256" key="1">
    <source>
        <dbReference type="SAM" id="MobiDB-lite"/>
    </source>
</evidence>
<dbReference type="InterPro" id="IPR015242">
    <property type="entry name" value="Ydc2_cat"/>
</dbReference>
<comment type="caution">
    <text evidence="3">The sequence shown here is derived from an EMBL/GenBank/DDBJ whole genome shotgun (WGS) entry which is preliminary data.</text>
</comment>
<dbReference type="EMBL" id="JAXOVC010000010">
    <property type="protein sequence ID" value="KAK4496350.1"/>
    <property type="molecule type" value="Genomic_DNA"/>
</dbReference>
<feature type="compositionally biased region" description="Basic and acidic residues" evidence="1">
    <location>
        <begin position="92"/>
        <end position="107"/>
    </location>
</feature>
<dbReference type="InterPro" id="IPR036397">
    <property type="entry name" value="RNaseH_sf"/>
</dbReference>
<dbReference type="Pfam" id="PF09159">
    <property type="entry name" value="Ydc2-catalyt"/>
    <property type="match status" value="1"/>
</dbReference>
<dbReference type="Gene3D" id="3.30.420.10">
    <property type="entry name" value="Ribonuclease H-like superfamily/Ribonuclease H"/>
    <property type="match status" value="1"/>
</dbReference>
<protein>
    <recommendedName>
        <fullName evidence="2">Mitochondrial resolvase Ydc2 catalytic domain-containing protein</fullName>
    </recommendedName>
</protein>
<feature type="compositionally biased region" description="Acidic residues" evidence="1">
    <location>
        <begin position="144"/>
        <end position="153"/>
    </location>
</feature>
<accession>A0ABR0E4Q7</accession>
<dbReference type="CDD" id="cd16963">
    <property type="entry name" value="CCE1"/>
    <property type="match status" value="1"/>
</dbReference>
<feature type="region of interest" description="Disordered" evidence="1">
    <location>
        <begin position="74"/>
        <end position="162"/>
    </location>
</feature>
<dbReference type="SUPFAM" id="SSF53098">
    <property type="entry name" value="Ribonuclease H-like"/>
    <property type="match status" value="1"/>
</dbReference>
<dbReference type="PANTHER" id="PTHR28072:SF1">
    <property type="entry name" value="CRUCIFORM CUTTING ENDONUCLEASE 1, MITOCHONDRIAL-RELATED"/>
    <property type="match status" value="1"/>
</dbReference>
<dbReference type="InterPro" id="IPR039197">
    <property type="entry name" value="Mrs1/Cce1"/>
</dbReference>
<dbReference type="InterPro" id="IPR012337">
    <property type="entry name" value="RNaseH-like_sf"/>
</dbReference>
<evidence type="ECO:0000313" key="3">
    <source>
        <dbReference type="EMBL" id="KAK4496350.1"/>
    </source>
</evidence>
<dbReference type="PANTHER" id="PTHR28072">
    <property type="entry name" value="CRUCIFORM CUTTING ENDONUCLEASE 1, MITOCHONDRIAL-RELATED"/>
    <property type="match status" value="1"/>
</dbReference>
<evidence type="ECO:0000313" key="4">
    <source>
        <dbReference type="Proteomes" id="UP001305779"/>
    </source>
</evidence>
<keyword evidence="4" id="KW-1185">Reference proteome</keyword>
<feature type="compositionally biased region" description="Basic and acidic residues" evidence="1">
    <location>
        <begin position="129"/>
        <end position="143"/>
    </location>
</feature>
<dbReference type="Proteomes" id="UP001305779">
    <property type="component" value="Unassembled WGS sequence"/>
</dbReference>
<proteinExistence type="predicted"/>
<feature type="domain" description="Mitochondrial resolvase Ydc2 catalytic" evidence="2">
    <location>
        <begin position="54"/>
        <end position="356"/>
    </location>
</feature>
<sequence>MSALRASTIPVKAWQLKYWAFLTGMPTTGTKAELLARLTTPLDDHVPAKKPTKIVSVDMGIRNLAYCAIETPGQDFSLKDKPPSPATSNLNNEEKEALRQHDPRFGESPEITGLKKKRQTQAIQVSTWKRMDLTKKDPARDSTTEQDIEEPSPEADLPPSDAFTPSRLSRTALKVTEEILSLNPTTILIERQRFRSGGGAAIQEWTVRVNMLESMIWACLETLRARSSTPTSFPTVHAVSPAQVLNFWASPASSSLLPPTLFHEENSSIQNMVTNYMSTRMKLSKKDKIGIARRWCRYDTDVQLKFNEESWRIAGVLVTSDRQTKAIKEQVGGKLDDLADCLLQGVTWVQWERNRQILSEMWKEAVEEAVEEADRAKAE</sequence>
<reference evidence="3 4" key="1">
    <citation type="journal article" date="2023" name="G3 (Bethesda)">
        <title>A chromosome-level genome assembly of Zasmidium syzygii isolated from banana leaves.</title>
        <authorList>
            <person name="van Westerhoven A.C."/>
            <person name="Mehrabi R."/>
            <person name="Talebi R."/>
            <person name="Steentjes M.B.F."/>
            <person name="Corcolon B."/>
            <person name="Chong P.A."/>
            <person name="Kema G.H.J."/>
            <person name="Seidl M.F."/>
        </authorList>
    </citation>
    <scope>NUCLEOTIDE SEQUENCE [LARGE SCALE GENOMIC DNA]</scope>
    <source>
        <strain evidence="3 4">P124</strain>
    </source>
</reference>
<name>A0ABR0E4Q7_ZASCE</name>